<comment type="subcellular location">
    <subcellularLocation>
        <location evidence="1 12 13">Cytoplasm</location>
    </subcellularLocation>
</comment>
<dbReference type="GO" id="GO:0009432">
    <property type="term" value="P:SOS response"/>
    <property type="evidence" value="ECO:0007669"/>
    <property type="project" value="UniProtKB-UniRule"/>
</dbReference>
<dbReference type="EMBL" id="AENT01000024">
    <property type="protein sequence ID" value="EFR42593.1"/>
    <property type="molecule type" value="Genomic_DNA"/>
</dbReference>
<dbReference type="eggNOG" id="COG1195">
    <property type="taxonomic scope" value="Bacteria"/>
</dbReference>
<dbReference type="Pfam" id="PF02463">
    <property type="entry name" value="SMC_N"/>
    <property type="match status" value="1"/>
</dbReference>
<keyword evidence="10 12" id="KW-0234">DNA repair</keyword>
<reference evidence="16 17" key="1">
    <citation type="submission" date="2010-11" db="EMBL/GenBank/DDBJ databases">
        <authorList>
            <person name="Durkin A.S."/>
            <person name="Madupu R."/>
            <person name="Torralba M."/>
            <person name="Gillis M."/>
            <person name="Methe B."/>
            <person name="Sutton G."/>
            <person name="Nelson K.E."/>
        </authorList>
    </citation>
    <scope>NUCLEOTIDE SEQUENCE [LARGE SCALE GENOMIC DNA]</scope>
    <source>
        <strain evidence="16 17">UPII 345-E</strain>
    </source>
</reference>
<evidence type="ECO:0000256" key="10">
    <source>
        <dbReference type="ARBA" id="ARBA00023204"/>
    </source>
</evidence>
<keyword evidence="6 12" id="KW-0547">Nucleotide-binding</keyword>
<evidence type="ECO:0000256" key="11">
    <source>
        <dbReference type="ARBA" id="ARBA00023236"/>
    </source>
</evidence>
<dbReference type="InterPro" id="IPR001238">
    <property type="entry name" value="DNA-binding_RecF"/>
</dbReference>
<evidence type="ECO:0000256" key="12">
    <source>
        <dbReference type="HAMAP-Rule" id="MF_00365"/>
    </source>
</evidence>
<evidence type="ECO:0000256" key="9">
    <source>
        <dbReference type="ARBA" id="ARBA00023125"/>
    </source>
</evidence>
<dbReference type="AlphaFoldDB" id="E4L9R2"/>
<evidence type="ECO:0000256" key="14">
    <source>
        <dbReference type="SAM" id="Coils"/>
    </source>
</evidence>
<dbReference type="PANTHER" id="PTHR32182">
    <property type="entry name" value="DNA REPLICATION AND REPAIR PROTEIN RECF"/>
    <property type="match status" value="1"/>
</dbReference>
<dbReference type="Gene3D" id="1.20.1050.90">
    <property type="entry name" value="RecF/RecN/SMC, N-terminal domain"/>
    <property type="match status" value="1"/>
</dbReference>
<keyword evidence="11 12" id="KW-0742">SOS response</keyword>
<evidence type="ECO:0000256" key="8">
    <source>
        <dbReference type="ARBA" id="ARBA00022840"/>
    </source>
</evidence>
<dbReference type="GO" id="GO:0000731">
    <property type="term" value="P:DNA synthesis involved in DNA repair"/>
    <property type="evidence" value="ECO:0007669"/>
    <property type="project" value="TreeGrafter"/>
</dbReference>
<dbReference type="GO" id="GO:0005524">
    <property type="term" value="F:ATP binding"/>
    <property type="evidence" value="ECO:0007669"/>
    <property type="project" value="UniProtKB-UniRule"/>
</dbReference>
<comment type="caution">
    <text evidence="16">The sequence shown here is derived from an EMBL/GenBank/DDBJ whole genome shotgun (WGS) entry which is preliminary data.</text>
</comment>
<dbReference type="PROSITE" id="PS00618">
    <property type="entry name" value="RECF_2"/>
    <property type="match status" value="1"/>
</dbReference>
<evidence type="ECO:0000256" key="6">
    <source>
        <dbReference type="ARBA" id="ARBA00022741"/>
    </source>
</evidence>
<feature type="binding site" evidence="12">
    <location>
        <begin position="30"/>
        <end position="37"/>
    </location>
    <ligand>
        <name>ATP</name>
        <dbReference type="ChEBI" id="CHEBI:30616"/>
    </ligand>
</feature>
<keyword evidence="5 12" id="KW-0235">DNA replication</keyword>
<dbReference type="GO" id="GO:0006260">
    <property type="term" value="P:DNA replication"/>
    <property type="evidence" value="ECO:0007669"/>
    <property type="project" value="UniProtKB-UniRule"/>
</dbReference>
<dbReference type="GO" id="GO:0006302">
    <property type="term" value="P:double-strand break repair"/>
    <property type="evidence" value="ECO:0007669"/>
    <property type="project" value="TreeGrafter"/>
</dbReference>
<protein>
    <recommendedName>
        <fullName evidence="3 12">DNA replication and repair protein RecF</fullName>
    </recommendedName>
</protein>
<dbReference type="GO" id="GO:0005737">
    <property type="term" value="C:cytoplasm"/>
    <property type="evidence" value="ECO:0007669"/>
    <property type="project" value="UniProtKB-SubCell"/>
</dbReference>
<name>E4L9R2_9FIRM</name>
<dbReference type="HAMAP" id="MF_00365">
    <property type="entry name" value="RecF"/>
    <property type="match status" value="1"/>
</dbReference>
<keyword evidence="4 12" id="KW-0963">Cytoplasm</keyword>
<keyword evidence="7 12" id="KW-0227">DNA damage</keyword>
<gene>
    <name evidence="12 16" type="primary">recF</name>
    <name evidence="16" type="ORF">HMPREF9220_0493</name>
</gene>
<evidence type="ECO:0000313" key="17">
    <source>
        <dbReference type="Proteomes" id="UP000004594"/>
    </source>
</evidence>
<evidence type="ECO:0000256" key="7">
    <source>
        <dbReference type="ARBA" id="ARBA00022763"/>
    </source>
</evidence>
<dbReference type="OrthoDB" id="9803889at2"/>
<dbReference type="InterPro" id="IPR027417">
    <property type="entry name" value="P-loop_NTPase"/>
</dbReference>
<proteinExistence type="inferred from homology"/>
<dbReference type="Gene3D" id="3.40.50.300">
    <property type="entry name" value="P-loop containing nucleotide triphosphate hydrolases"/>
    <property type="match status" value="1"/>
</dbReference>
<keyword evidence="14" id="KW-0175">Coiled coil</keyword>
<dbReference type="Proteomes" id="UP000004594">
    <property type="component" value="Unassembled WGS sequence"/>
</dbReference>
<dbReference type="InterPro" id="IPR003395">
    <property type="entry name" value="RecF/RecN/SMC_N"/>
</dbReference>
<comment type="function">
    <text evidence="12 13">The RecF protein is involved in DNA metabolism; it is required for DNA replication and normal SOS inducibility. RecF binds preferentially to single-stranded, linear DNA. It also seems to bind ATP.</text>
</comment>
<comment type="similarity">
    <text evidence="2 12 13">Belongs to the RecF family.</text>
</comment>
<evidence type="ECO:0000259" key="15">
    <source>
        <dbReference type="Pfam" id="PF02463"/>
    </source>
</evidence>
<evidence type="ECO:0000256" key="13">
    <source>
        <dbReference type="RuleBase" id="RU000578"/>
    </source>
</evidence>
<evidence type="ECO:0000313" key="16">
    <source>
        <dbReference type="EMBL" id="EFR42593.1"/>
    </source>
</evidence>
<evidence type="ECO:0000256" key="1">
    <source>
        <dbReference type="ARBA" id="ARBA00004496"/>
    </source>
</evidence>
<dbReference type="GO" id="GO:0003697">
    <property type="term" value="F:single-stranded DNA binding"/>
    <property type="evidence" value="ECO:0007669"/>
    <property type="project" value="UniProtKB-UniRule"/>
</dbReference>
<evidence type="ECO:0000256" key="5">
    <source>
        <dbReference type="ARBA" id="ARBA00022705"/>
    </source>
</evidence>
<keyword evidence="9 12" id="KW-0238">DNA-binding</keyword>
<dbReference type="PANTHER" id="PTHR32182:SF0">
    <property type="entry name" value="DNA REPLICATION AND REPAIR PROTEIN RECF"/>
    <property type="match status" value="1"/>
</dbReference>
<dbReference type="PROSITE" id="PS00617">
    <property type="entry name" value="RECF_1"/>
    <property type="match status" value="1"/>
</dbReference>
<evidence type="ECO:0000256" key="2">
    <source>
        <dbReference type="ARBA" id="ARBA00008016"/>
    </source>
</evidence>
<feature type="domain" description="RecF/RecN/SMC N-terminal" evidence="15">
    <location>
        <begin position="3"/>
        <end position="348"/>
    </location>
</feature>
<sequence>MKIKKFRLIQVRNFENIEIETDKNITIFTGKNGAGKTNLLESVNLASFGKSFRTNKDEELIKFDKNECTTILTFNSGKSNHEIKIKISKTNGKQIFLNENRIKNKDLVGIFKTVLFNPDEMQLIKGNPQKRRRFLDMEISQINPRYYYEWINYKRAVQQRNAELKNAQIRGVKPQTDIWDMQIAKGAAYIVRKRIEAIQKLNESIEKTEERLTKNRENLKLYYIQKESKKNETNFDVEWYIHKLLEKRHEDIKFCQTSVGPHRDDILFLLNGKDISKYGSQGQQRTAILSIKLSEMEFIKKETGEYPVLLLDDVGSELDGERKKVLFEYVKEKDIQTIMTMTEKPAYIEGKEIQIK</sequence>
<evidence type="ECO:0000256" key="3">
    <source>
        <dbReference type="ARBA" id="ARBA00020170"/>
    </source>
</evidence>
<dbReference type="SUPFAM" id="SSF52540">
    <property type="entry name" value="P-loop containing nucleoside triphosphate hydrolases"/>
    <property type="match status" value="1"/>
</dbReference>
<accession>E4L9R2</accession>
<organism evidence="16 17">
    <name type="scientific">Dialister micraerophilus UPII 345-E</name>
    <dbReference type="NCBI Taxonomy" id="910314"/>
    <lineage>
        <taxon>Bacteria</taxon>
        <taxon>Bacillati</taxon>
        <taxon>Bacillota</taxon>
        <taxon>Negativicutes</taxon>
        <taxon>Veillonellales</taxon>
        <taxon>Veillonellaceae</taxon>
        <taxon>Dialister</taxon>
    </lineage>
</organism>
<feature type="coiled-coil region" evidence="14">
    <location>
        <begin position="191"/>
        <end position="218"/>
    </location>
</feature>
<evidence type="ECO:0000256" key="4">
    <source>
        <dbReference type="ARBA" id="ARBA00022490"/>
    </source>
</evidence>
<dbReference type="InterPro" id="IPR018078">
    <property type="entry name" value="DNA-binding_RecF_CS"/>
</dbReference>
<keyword evidence="8 12" id="KW-0067">ATP-binding</keyword>
<dbReference type="RefSeq" id="WP_007554882.1">
    <property type="nucleotide sequence ID" value="NZ_AENT01000024.1"/>
</dbReference>
<dbReference type="NCBIfam" id="TIGR00611">
    <property type="entry name" value="recf"/>
    <property type="match status" value="1"/>
</dbReference>
<dbReference type="InterPro" id="IPR042174">
    <property type="entry name" value="RecF_2"/>
</dbReference>